<sequence length="145" mass="16407">MPVGGIWDTERYYLRMLLHKSGAVGFDNLKTARGILCETAPSYTFAEINILLKTYGLSLKKLKLPDISIPTDIPLMFFSDILLEQSRANKNKETFNTKQRILFEPVLNAIYGNQFSGRKLFFLDGSAGTGQTFVYHVFFSSRPSP</sequence>
<name>A0A4Y2WVA2_ARAVE</name>
<dbReference type="OrthoDB" id="6609532at2759"/>
<dbReference type="AlphaFoldDB" id="A0A4Y2WVA2"/>
<accession>A0A4Y2WVA2</accession>
<protein>
    <recommendedName>
        <fullName evidence="3">ATP-dependent DNA helicase</fullName>
    </recommendedName>
</protein>
<evidence type="ECO:0000313" key="2">
    <source>
        <dbReference type="Proteomes" id="UP000499080"/>
    </source>
</evidence>
<evidence type="ECO:0000313" key="1">
    <source>
        <dbReference type="EMBL" id="GBO40728.1"/>
    </source>
</evidence>
<gene>
    <name evidence="1" type="ORF">AVEN_31334_1</name>
</gene>
<dbReference type="Proteomes" id="UP000499080">
    <property type="component" value="Unassembled WGS sequence"/>
</dbReference>
<keyword evidence="2" id="KW-1185">Reference proteome</keyword>
<reference evidence="1 2" key="1">
    <citation type="journal article" date="2019" name="Sci. Rep.">
        <title>Orb-weaving spider Araneus ventricosus genome elucidates the spidroin gene catalogue.</title>
        <authorList>
            <person name="Kono N."/>
            <person name="Nakamura H."/>
            <person name="Ohtoshi R."/>
            <person name="Moran D.A.P."/>
            <person name="Shinohara A."/>
            <person name="Yoshida Y."/>
            <person name="Fujiwara M."/>
            <person name="Mori M."/>
            <person name="Tomita M."/>
            <person name="Arakawa K."/>
        </authorList>
    </citation>
    <scope>NUCLEOTIDE SEQUENCE [LARGE SCALE GENOMIC DNA]</scope>
</reference>
<evidence type="ECO:0008006" key="3">
    <source>
        <dbReference type="Google" id="ProtNLM"/>
    </source>
</evidence>
<organism evidence="1 2">
    <name type="scientific">Araneus ventricosus</name>
    <name type="common">Orbweaver spider</name>
    <name type="synonym">Epeira ventricosa</name>
    <dbReference type="NCBI Taxonomy" id="182803"/>
    <lineage>
        <taxon>Eukaryota</taxon>
        <taxon>Metazoa</taxon>
        <taxon>Ecdysozoa</taxon>
        <taxon>Arthropoda</taxon>
        <taxon>Chelicerata</taxon>
        <taxon>Arachnida</taxon>
        <taxon>Araneae</taxon>
        <taxon>Araneomorphae</taxon>
        <taxon>Entelegynae</taxon>
        <taxon>Araneoidea</taxon>
        <taxon>Araneidae</taxon>
        <taxon>Araneus</taxon>
    </lineage>
</organism>
<proteinExistence type="predicted"/>
<comment type="caution">
    <text evidence="1">The sequence shown here is derived from an EMBL/GenBank/DDBJ whole genome shotgun (WGS) entry which is preliminary data.</text>
</comment>
<dbReference type="EMBL" id="BGPR01066043">
    <property type="protein sequence ID" value="GBO40728.1"/>
    <property type="molecule type" value="Genomic_DNA"/>
</dbReference>